<dbReference type="EMBL" id="OX395137">
    <property type="protein sequence ID" value="CAI5789071.1"/>
    <property type="molecule type" value="Genomic_DNA"/>
</dbReference>
<protein>
    <submittedName>
        <fullName evidence="1">Uncharacterized protein</fullName>
    </submittedName>
</protein>
<dbReference type="AlphaFoldDB" id="A0AA35PHF4"/>
<proteinExistence type="predicted"/>
<reference evidence="1" key="1">
    <citation type="submission" date="2022-12" db="EMBL/GenBank/DDBJ databases">
        <authorList>
            <person name="Alioto T."/>
            <person name="Alioto T."/>
            <person name="Gomez Garrido J."/>
        </authorList>
    </citation>
    <scope>NUCLEOTIDE SEQUENCE</scope>
</reference>
<keyword evidence="2" id="KW-1185">Reference proteome</keyword>
<organism evidence="1 2">
    <name type="scientific">Podarcis lilfordi</name>
    <name type="common">Lilford's wall lizard</name>
    <dbReference type="NCBI Taxonomy" id="74358"/>
    <lineage>
        <taxon>Eukaryota</taxon>
        <taxon>Metazoa</taxon>
        <taxon>Chordata</taxon>
        <taxon>Craniata</taxon>
        <taxon>Vertebrata</taxon>
        <taxon>Euteleostomi</taxon>
        <taxon>Lepidosauria</taxon>
        <taxon>Squamata</taxon>
        <taxon>Bifurcata</taxon>
        <taxon>Unidentata</taxon>
        <taxon>Episquamata</taxon>
        <taxon>Laterata</taxon>
        <taxon>Lacertibaenia</taxon>
        <taxon>Lacertidae</taxon>
        <taxon>Podarcis</taxon>
    </lineage>
</organism>
<evidence type="ECO:0000313" key="1">
    <source>
        <dbReference type="EMBL" id="CAI5789071.1"/>
    </source>
</evidence>
<evidence type="ECO:0000313" key="2">
    <source>
        <dbReference type="Proteomes" id="UP001178461"/>
    </source>
</evidence>
<accession>A0AA35PHF4</accession>
<name>A0AA35PHF4_9SAUR</name>
<dbReference type="Proteomes" id="UP001178461">
    <property type="component" value="Chromosome 12"/>
</dbReference>
<sequence length="60" mass="6775">MLPEEPLLPFAFPRAASINESCLHVDWLNAPIRAELLRLPARKAADPLKLSQADRQNQKI</sequence>
<gene>
    <name evidence="1" type="ORF">PODLI_1B010504</name>
</gene>